<name>A0A9D2BFM9_9BACT</name>
<dbReference type="Pfam" id="PF20683">
    <property type="entry name" value="DUF6819"/>
    <property type="match status" value="1"/>
</dbReference>
<sequence>MRNYRALTPDEIDQLRRQGCSASSWDEILVADRFNAHYISQTQFSGPIRLGAFDEEFSLPGGIRKHAGIREAYLHNVEIGDNCLIENIKNYIANYRIGDHTLIENVDTILVDRDTSFGNNVEVSILNETGGREVPIHDRLSAHQAYMLGLYRHRPKLIENLKRIISRYTEENTSNMGSIGHHVQIVNTGYIKNMRIGDYCQIEGTGRLKNGTINSNQFDPVHIGHGVICDDFIISSGTSVEDGTTLTCCFVGQACHLGHHYSASDSLFFSNCQGENGEACAIFAGPFTVTHHKSTLLIAGMFSFMNAGSGSNQSNHMYKLGPIHQGALERGAKTSSDSYILWPARIGAFSLVMGRHVNHPDTSDLPFSYLIEEQNTTYLIPGVNLRSVGTIRDAQKWPKRDGRHDPHKLDQINYNLLSPYTIQKMMKGREILKELQKVSGETSETYAYQSAKIKNSSLRNGIRFYEIAIHKFLGNSVIKRLEEIHFKSDQEIRKRLLPDTSIGSGEWVDIAGLIAPKSEIERLIADIEEERITHVDQLHARFEEMHRNYYTYEWTWAYQKMLDFYGLDPLRITAADIARIIRQWKESVVGLDRMVYEDAKKEFSLSSMTGFGADGDPKAKRLDFEQVRGDFESNPFVQAVLRHIEEKSALGEELFERLKPLIA</sequence>
<reference evidence="3" key="1">
    <citation type="journal article" date="2021" name="PeerJ">
        <title>Extensive microbial diversity within the chicken gut microbiome revealed by metagenomics and culture.</title>
        <authorList>
            <person name="Gilroy R."/>
            <person name="Ravi A."/>
            <person name="Getino M."/>
            <person name="Pursley I."/>
            <person name="Horton D.L."/>
            <person name="Alikhan N.F."/>
            <person name="Baker D."/>
            <person name="Gharbi K."/>
            <person name="Hall N."/>
            <person name="Watson M."/>
            <person name="Adriaenssens E.M."/>
            <person name="Foster-Nyarko E."/>
            <person name="Jarju S."/>
            <person name="Secka A."/>
            <person name="Antonio M."/>
            <person name="Oren A."/>
            <person name="Chaudhuri R.R."/>
            <person name="La Ragione R."/>
            <person name="Hildebrand F."/>
            <person name="Pallen M.J."/>
        </authorList>
    </citation>
    <scope>NUCLEOTIDE SEQUENCE</scope>
    <source>
        <strain evidence="3">ChiGjej6B6-14162</strain>
    </source>
</reference>
<dbReference type="SUPFAM" id="SSF51161">
    <property type="entry name" value="Trimeric LpxA-like enzymes"/>
    <property type="match status" value="1"/>
</dbReference>
<feature type="domain" description="DUF6819" evidence="2">
    <location>
        <begin position="488"/>
        <end position="658"/>
    </location>
</feature>
<dbReference type="Gene3D" id="2.160.10.10">
    <property type="entry name" value="Hexapeptide repeat proteins"/>
    <property type="match status" value="1"/>
</dbReference>
<dbReference type="InterPro" id="IPR049208">
    <property type="entry name" value="DUF6819"/>
</dbReference>
<evidence type="ECO:0000259" key="1">
    <source>
        <dbReference type="Pfam" id="PF16314"/>
    </source>
</evidence>
<dbReference type="AlphaFoldDB" id="A0A9D2BFM9"/>
<gene>
    <name evidence="3" type="ORF">H9977_05515</name>
</gene>
<comment type="caution">
    <text evidence="3">The sequence shown here is derived from an EMBL/GenBank/DDBJ whole genome shotgun (WGS) entry which is preliminary data.</text>
</comment>
<accession>A0A9D2BFM9</accession>
<evidence type="ECO:0000259" key="2">
    <source>
        <dbReference type="Pfam" id="PF20683"/>
    </source>
</evidence>
<dbReference type="EMBL" id="DXEL01000041">
    <property type="protein sequence ID" value="HIX74471.1"/>
    <property type="molecule type" value="Genomic_DNA"/>
</dbReference>
<protein>
    <submittedName>
        <fullName evidence="3">DUF4954 family protein</fullName>
    </submittedName>
</protein>
<dbReference type="Proteomes" id="UP000886740">
    <property type="component" value="Unassembled WGS sequence"/>
</dbReference>
<reference evidence="3" key="2">
    <citation type="submission" date="2021-04" db="EMBL/GenBank/DDBJ databases">
        <authorList>
            <person name="Gilroy R."/>
        </authorList>
    </citation>
    <scope>NUCLEOTIDE SEQUENCE</scope>
    <source>
        <strain evidence="3">ChiGjej6B6-14162</strain>
    </source>
</reference>
<proteinExistence type="predicted"/>
<evidence type="ECO:0000313" key="3">
    <source>
        <dbReference type="EMBL" id="HIX74471.1"/>
    </source>
</evidence>
<evidence type="ECO:0000313" key="4">
    <source>
        <dbReference type="Proteomes" id="UP000886740"/>
    </source>
</evidence>
<feature type="domain" description="DUF4954" evidence="1">
    <location>
        <begin position="4"/>
        <end position="436"/>
    </location>
</feature>
<dbReference type="InterPro" id="IPR032533">
    <property type="entry name" value="DUF4954"/>
</dbReference>
<organism evidence="3 4">
    <name type="scientific">Candidatus Parabacteroides intestinipullorum</name>
    <dbReference type="NCBI Taxonomy" id="2838723"/>
    <lineage>
        <taxon>Bacteria</taxon>
        <taxon>Pseudomonadati</taxon>
        <taxon>Bacteroidota</taxon>
        <taxon>Bacteroidia</taxon>
        <taxon>Bacteroidales</taxon>
        <taxon>Tannerellaceae</taxon>
        <taxon>Parabacteroides</taxon>
    </lineage>
</organism>
<dbReference type="Pfam" id="PF16314">
    <property type="entry name" value="DUF4954"/>
    <property type="match status" value="1"/>
</dbReference>
<dbReference type="InterPro" id="IPR011004">
    <property type="entry name" value="Trimer_LpxA-like_sf"/>
</dbReference>